<dbReference type="Proteomes" id="UP001066276">
    <property type="component" value="Chromosome 4_1"/>
</dbReference>
<evidence type="ECO:0000313" key="3">
    <source>
        <dbReference type="Proteomes" id="UP001066276"/>
    </source>
</evidence>
<accession>A0AAV7TC18</accession>
<dbReference type="EMBL" id="JANPWB010000007">
    <property type="protein sequence ID" value="KAJ1174072.1"/>
    <property type="molecule type" value="Genomic_DNA"/>
</dbReference>
<comment type="caution">
    <text evidence="2">The sequence shown here is derived from an EMBL/GenBank/DDBJ whole genome shotgun (WGS) entry which is preliminary data.</text>
</comment>
<feature type="compositionally biased region" description="Low complexity" evidence="1">
    <location>
        <begin position="126"/>
        <end position="138"/>
    </location>
</feature>
<feature type="compositionally biased region" description="Low complexity" evidence="1">
    <location>
        <begin position="89"/>
        <end position="99"/>
    </location>
</feature>
<evidence type="ECO:0000256" key="1">
    <source>
        <dbReference type="SAM" id="MobiDB-lite"/>
    </source>
</evidence>
<keyword evidence="3" id="KW-1185">Reference proteome</keyword>
<feature type="compositionally biased region" description="Low complexity" evidence="1">
    <location>
        <begin position="43"/>
        <end position="77"/>
    </location>
</feature>
<dbReference type="AlphaFoldDB" id="A0AAV7TC18"/>
<evidence type="ECO:0000313" key="2">
    <source>
        <dbReference type="EMBL" id="KAJ1174072.1"/>
    </source>
</evidence>
<gene>
    <name evidence="2" type="ORF">NDU88_005895</name>
</gene>
<protein>
    <submittedName>
        <fullName evidence="2">Uncharacterized protein</fullName>
    </submittedName>
</protein>
<feature type="region of interest" description="Disordered" evidence="1">
    <location>
        <begin position="43"/>
        <end position="151"/>
    </location>
</feature>
<sequence length="257" mass="27389">MHTPLVPQIWFPSAPPLRPVVAAPERRRPAGAPTAALRCLLFSSSPLGPSSRPSPGRARGRSRASPPWALSASSTARRAGRRPIPPPLLLGGPRNSGPPHLDSISQGRSIGSCRPSRDPLPHSRPRLSAARKAASPPRADGPIYGSRTSQVKDNVRAASGVRPQPHARFPLLCRPELARFSAKVLAAPPELGDQACAISLQLATPPTSLVERTHMAMILRSLPDSVARATFPQILSCRGRDGIRETSDLKGRSSTFT</sequence>
<name>A0AAV7TC18_PLEWA</name>
<organism evidence="2 3">
    <name type="scientific">Pleurodeles waltl</name>
    <name type="common">Iberian ribbed newt</name>
    <dbReference type="NCBI Taxonomy" id="8319"/>
    <lineage>
        <taxon>Eukaryota</taxon>
        <taxon>Metazoa</taxon>
        <taxon>Chordata</taxon>
        <taxon>Craniata</taxon>
        <taxon>Vertebrata</taxon>
        <taxon>Euteleostomi</taxon>
        <taxon>Amphibia</taxon>
        <taxon>Batrachia</taxon>
        <taxon>Caudata</taxon>
        <taxon>Salamandroidea</taxon>
        <taxon>Salamandridae</taxon>
        <taxon>Pleurodelinae</taxon>
        <taxon>Pleurodeles</taxon>
    </lineage>
</organism>
<reference evidence="2" key="1">
    <citation type="journal article" date="2022" name="bioRxiv">
        <title>Sequencing and chromosome-scale assembly of the giantPleurodeles waltlgenome.</title>
        <authorList>
            <person name="Brown T."/>
            <person name="Elewa A."/>
            <person name="Iarovenko S."/>
            <person name="Subramanian E."/>
            <person name="Araus A.J."/>
            <person name="Petzold A."/>
            <person name="Susuki M."/>
            <person name="Suzuki K.-i.T."/>
            <person name="Hayashi T."/>
            <person name="Toyoda A."/>
            <person name="Oliveira C."/>
            <person name="Osipova E."/>
            <person name="Leigh N.D."/>
            <person name="Simon A."/>
            <person name="Yun M.H."/>
        </authorList>
    </citation>
    <scope>NUCLEOTIDE SEQUENCE</scope>
    <source>
        <strain evidence="2">20211129_DDA</strain>
        <tissue evidence="2">Liver</tissue>
    </source>
</reference>
<proteinExistence type="predicted"/>